<dbReference type="RefSeq" id="WP_081155675.1">
    <property type="nucleotide sequence ID" value="NZ_LVYD01000113.1"/>
</dbReference>
<protein>
    <submittedName>
        <fullName evidence="2">Uncharacterized protein</fullName>
    </submittedName>
</protein>
<keyword evidence="3" id="KW-1185">Reference proteome</keyword>
<dbReference type="AlphaFoldDB" id="A0A1V9FHG6"/>
<evidence type="ECO:0000313" key="2">
    <source>
        <dbReference type="EMBL" id="OQP57770.1"/>
    </source>
</evidence>
<dbReference type="STRING" id="1703345.A3860_09085"/>
<evidence type="ECO:0000313" key="3">
    <source>
        <dbReference type="Proteomes" id="UP000192796"/>
    </source>
</evidence>
<organism evidence="2 3">
    <name type="scientific">Niastella vici</name>
    <dbReference type="NCBI Taxonomy" id="1703345"/>
    <lineage>
        <taxon>Bacteria</taxon>
        <taxon>Pseudomonadati</taxon>
        <taxon>Bacteroidota</taxon>
        <taxon>Chitinophagia</taxon>
        <taxon>Chitinophagales</taxon>
        <taxon>Chitinophagaceae</taxon>
        <taxon>Niastella</taxon>
    </lineage>
</organism>
<dbReference type="Proteomes" id="UP000192796">
    <property type="component" value="Unassembled WGS sequence"/>
</dbReference>
<reference evidence="2 3" key="1">
    <citation type="submission" date="2016-03" db="EMBL/GenBank/DDBJ databases">
        <title>Niastella vici sp. nov., isolated from farmland soil.</title>
        <authorList>
            <person name="Chen L."/>
            <person name="Wang D."/>
            <person name="Yang S."/>
            <person name="Wang G."/>
        </authorList>
    </citation>
    <scope>NUCLEOTIDE SEQUENCE [LARGE SCALE GENOMIC DNA]</scope>
    <source>
        <strain evidence="2 3">DJ57</strain>
    </source>
</reference>
<dbReference type="EMBL" id="LVYD01000113">
    <property type="protein sequence ID" value="OQP57770.1"/>
    <property type="molecule type" value="Genomic_DNA"/>
</dbReference>
<gene>
    <name evidence="2" type="ORF">A3860_09085</name>
</gene>
<accession>A0A1V9FHG6</accession>
<comment type="caution">
    <text evidence="2">The sequence shown here is derived from an EMBL/GenBank/DDBJ whole genome shotgun (WGS) entry which is preliminary data.</text>
</comment>
<evidence type="ECO:0000256" key="1">
    <source>
        <dbReference type="SAM" id="MobiDB-lite"/>
    </source>
</evidence>
<proteinExistence type="predicted"/>
<feature type="region of interest" description="Disordered" evidence="1">
    <location>
        <begin position="48"/>
        <end position="77"/>
    </location>
</feature>
<name>A0A1V9FHG6_9BACT</name>
<sequence>MMVAAKTMAFSCIDLFTQQALIAKATEEFNQAKGPGFKYQSLIGDRKPALNYRDQGPERPARSRKVAPKSVARSGKA</sequence>